<dbReference type="EMBL" id="JACGCM010002101">
    <property type="protein sequence ID" value="KAF6144894.1"/>
    <property type="molecule type" value="Genomic_DNA"/>
</dbReference>
<evidence type="ECO:0000313" key="2">
    <source>
        <dbReference type="EMBL" id="KAF6144894.1"/>
    </source>
</evidence>
<feature type="region of interest" description="Disordered" evidence="1">
    <location>
        <begin position="21"/>
        <end position="91"/>
    </location>
</feature>
<comment type="caution">
    <text evidence="2">The sequence shown here is derived from an EMBL/GenBank/DDBJ whole genome shotgun (WGS) entry which is preliminary data.</text>
</comment>
<feature type="region of interest" description="Disordered" evidence="1">
    <location>
        <begin position="143"/>
        <end position="186"/>
    </location>
</feature>
<protein>
    <submittedName>
        <fullName evidence="2">Uncharacterized protein</fullName>
    </submittedName>
</protein>
<sequence length="302" mass="34510">MSGAQVTITLGRSGQVVKKLGSDFDASDSDSDYRPSSLLGKKRSIRDRLGSNEDELHWYQGEPGNKRQRGGVNRGSSSPEMNDTRISPNDLRYKLTRKAMDSKTRENERDQQNCVDLREKLSRSTRPSMRTHTLQDMREPMRTSTQHYLPGPTRISTQQYSPEPMRINSRQELPEPKANGLLKRRSSVSSDDLLDVDRMEPLQTSYSAWTLDRLRRNSPNRKLGASRVHSHPRQMDKLRRISSSRAYDSSRHSPLRGRDFRYAPRPSSYRAELPIPRGSTKPSGRCPPSYAPVITHKSPYTV</sequence>
<evidence type="ECO:0000256" key="1">
    <source>
        <dbReference type="SAM" id="MobiDB-lite"/>
    </source>
</evidence>
<keyword evidence="3" id="KW-1185">Reference proteome</keyword>
<feature type="region of interest" description="Disordered" evidence="1">
    <location>
        <begin position="241"/>
        <end position="302"/>
    </location>
</feature>
<evidence type="ECO:0000313" key="3">
    <source>
        <dbReference type="Proteomes" id="UP000541444"/>
    </source>
</evidence>
<dbReference type="OrthoDB" id="76949at2759"/>
<reference evidence="2 3" key="1">
    <citation type="journal article" date="2020" name="IScience">
        <title>Genome Sequencing of the Endangered Kingdonia uniflora (Circaeasteraceae, Ranunculales) Reveals Potential Mechanisms of Evolutionary Specialization.</title>
        <authorList>
            <person name="Sun Y."/>
            <person name="Deng T."/>
            <person name="Zhang A."/>
            <person name="Moore M.J."/>
            <person name="Landis J.B."/>
            <person name="Lin N."/>
            <person name="Zhang H."/>
            <person name="Zhang X."/>
            <person name="Huang J."/>
            <person name="Zhang X."/>
            <person name="Sun H."/>
            <person name="Wang H."/>
        </authorList>
    </citation>
    <scope>NUCLEOTIDE SEQUENCE [LARGE SCALE GENOMIC DNA]</scope>
    <source>
        <strain evidence="2">TB1705</strain>
        <tissue evidence="2">Leaf</tissue>
    </source>
</reference>
<feature type="compositionally biased region" description="Basic and acidic residues" evidence="1">
    <location>
        <begin position="248"/>
        <end position="262"/>
    </location>
</feature>
<dbReference type="AlphaFoldDB" id="A0A7J7LQV3"/>
<feature type="compositionally biased region" description="Polar residues" evidence="1">
    <location>
        <begin position="74"/>
        <end position="87"/>
    </location>
</feature>
<dbReference type="Proteomes" id="UP000541444">
    <property type="component" value="Unassembled WGS sequence"/>
</dbReference>
<organism evidence="2 3">
    <name type="scientific">Kingdonia uniflora</name>
    <dbReference type="NCBI Taxonomy" id="39325"/>
    <lineage>
        <taxon>Eukaryota</taxon>
        <taxon>Viridiplantae</taxon>
        <taxon>Streptophyta</taxon>
        <taxon>Embryophyta</taxon>
        <taxon>Tracheophyta</taxon>
        <taxon>Spermatophyta</taxon>
        <taxon>Magnoliopsida</taxon>
        <taxon>Ranunculales</taxon>
        <taxon>Circaeasteraceae</taxon>
        <taxon>Kingdonia</taxon>
    </lineage>
</organism>
<feature type="compositionally biased region" description="Basic and acidic residues" evidence="1">
    <location>
        <begin position="46"/>
        <end position="57"/>
    </location>
</feature>
<accession>A0A7J7LQV3</accession>
<name>A0A7J7LQV3_9MAGN</name>
<gene>
    <name evidence="2" type="ORF">GIB67_031262</name>
</gene>
<proteinExistence type="predicted"/>